<dbReference type="InterPro" id="IPR014044">
    <property type="entry name" value="CAP_dom"/>
</dbReference>
<dbReference type="AlphaFoldDB" id="A0A507B9X5"/>
<dbReference type="PANTHER" id="PTHR10334">
    <property type="entry name" value="CYSTEINE-RICH SECRETORY PROTEIN-RELATED"/>
    <property type="match status" value="1"/>
</dbReference>
<feature type="domain" description="SCP" evidence="2">
    <location>
        <begin position="31"/>
        <end position="171"/>
    </location>
</feature>
<evidence type="ECO:0000259" key="2">
    <source>
        <dbReference type="SMART" id="SM00198"/>
    </source>
</evidence>
<name>A0A507B9X5_9PEZI</name>
<comment type="caution">
    <text evidence="3">The sequence shown here is derived from an EMBL/GenBank/DDBJ whole genome shotgun (WGS) entry which is preliminary data.</text>
</comment>
<evidence type="ECO:0000313" key="3">
    <source>
        <dbReference type="EMBL" id="TPX19132.1"/>
    </source>
</evidence>
<dbReference type="RefSeq" id="XP_031000843.1">
    <property type="nucleotide sequence ID" value="XM_031133909.1"/>
</dbReference>
<dbReference type="STRING" id="1093900.A0A507B9X5"/>
<dbReference type="Gene3D" id="3.40.33.10">
    <property type="entry name" value="CAP"/>
    <property type="match status" value="1"/>
</dbReference>
<gene>
    <name evidence="3" type="ORF">E0L32_011205</name>
</gene>
<reference evidence="3 4" key="1">
    <citation type="submission" date="2019-06" db="EMBL/GenBank/DDBJ databases">
        <title>Draft genome sequence of the filamentous fungus Phialemoniopsis curvata isolated from diesel fuel.</title>
        <authorList>
            <person name="Varaljay V.A."/>
            <person name="Lyon W.J."/>
            <person name="Crouch A.L."/>
            <person name="Drake C.E."/>
            <person name="Hollomon J.M."/>
            <person name="Nadeau L.J."/>
            <person name="Nunn H.S."/>
            <person name="Stevenson B.S."/>
            <person name="Bojanowski C.L."/>
            <person name="Crookes-Goodson W.J."/>
        </authorList>
    </citation>
    <scope>NUCLEOTIDE SEQUENCE [LARGE SCALE GENOMIC DNA]</scope>
    <source>
        <strain evidence="3 4">D216</strain>
    </source>
</reference>
<protein>
    <recommendedName>
        <fullName evidence="2">SCP domain-containing protein</fullName>
    </recommendedName>
</protein>
<keyword evidence="4" id="KW-1185">Reference proteome</keyword>
<feature type="chain" id="PRO_5021434860" description="SCP domain-containing protein" evidence="1">
    <location>
        <begin position="25"/>
        <end position="175"/>
    </location>
</feature>
<organism evidence="3 4">
    <name type="scientific">Thyridium curvatum</name>
    <dbReference type="NCBI Taxonomy" id="1093900"/>
    <lineage>
        <taxon>Eukaryota</taxon>
        <taxon>Fungi</taxon>
        <taxon>Dikarya</taxon>
        <taxon>Ascomycota</taxon>
        <taxon>Pezizomycotina</taxon>
        <taxon>Sordariomycetes</taxon>
        <taxon>Sordariomycetidae</taxon>
        <taxon>Thyridiales</taxon>
        <taxon>Thyridiaceae</taxon>
        <taxon>Thyridium</taxon>
    </lineage>
</organism>
<dbReference type="Pfam" id="PF00188">
    <property type="entry name" value="CAP"/>
    <property type="match status" value="1"/>
</dbReference>
<dbReference type="OrthoDB" id="43654at2759"/>
<dbReference type="Proteomes" id="UP000319257">
    <property type="component" value="Unassembled WGS sequence"/>
</dbReference>
<dbReference type="InterPro" id="IPR035940">
    <property type="entry name" value="CAP_sf"/>
</dbReference>
<dbReference type="PRINTS" id="PR00837">
    <property type="entry name" value="V5TPXLIKE"/>
</dbReference>
<dbReference type="SUPFAM" id="SSF55797">
    <property type="entry name" value="PR-1-like"/>
    <property type="match status" value="1"/>
</dbReference>
<dbReference type="EMBL" id="SKBQ01000100">
    <property type="protein sequence ID" value="TPX19132.1"/>
    <property type="molecule type" value="Genomic_DNA"/>
</dbReference>
<keyword evidence="1" id="KW-0732">Signal</keyword>
<dbReference type="InParanoid" id="A0A507B9X5"/>
<evidence type="ECO:0000313" key="4">
    <source>
        <dbReference type="Proteomes" id="UP000319257"/>
    </source>
</evidence>
<proteinExistence type="predicted"/>
<feature type="signal peptide" evidence="1">
    <location>
        <begin position="1"/>
        <end position="24"/>
    </location>
</feature>
<sequence length="175" mass="19179">MRVPFIAFLSALLILVTDFAFVQAGVVPLTTDQRWGLNIQNMGRSSKKLKPLVWDPKLAQDAAAYAKVLARTQKLQHSGVGGENLFYESRGSAPFSDAAKAWMAEKPLYHNEIIPQGNFAAYGHYSKPAFPCSATQCMWKSTTKVGMGAYKDSKGGIWVVARYAAAGNMVGQRPY</sequence>
<dbReference type="GeneID" id="41978652"/>
<evidence type="ECO:0000256" key="1">
    <source>
        <dbReference type="SAM" id="SignalP"/>
    </source>
</evidence>
<accession>A0A507B9X5</accession>
<dbReference type="SMART" id="SM00198">
    <property type="entry name" value="SCP"/>
    <property type="match status" value="1"/>
</dbReference>
<dbReference type="InterPro" id="IPR001283">
    <property type="entry name" value="CRISP-related"/>
</dbReference>